<organism evidence="2 3">
    <name type="scientific">Tanacetum coccineum</name>
    <dbReference type="NCBI Taxonomy" id="301880"/>
    <lineage>
        <taxon>Eukaryota</taxon>
        <taxon>Viridiplantae</taxon>
        <taxon>Streptophyta</taxon>
        <taxon>Embryophyta</taxon>
        <taxon>Tracheophyta</taxon>
        <taxon>Spermatophyta</taxon>
        <taxon>Magnoliopsida</taxon>
        <taxon>eudicotyledons</taxon>
        <taxon>Gunneridae</taxon>
        <taxon>Pentapetalae</taxon>
        <taxon>asterids</taxon>
        <taxon>campanulids</taxon>
        <taxon>Asterales</taxon>
        <taxon>Asteraceae</taxon>
        <taxon>Asteroideae</taxon>
        <taxon>Anthemideae</taxon>
        <taxon>Anthemidinae</taxon>
        <taxon>Tanacetum</taxon>
    </lineage>
</organism>
<dbReference type="Gene3D" id="3.30.420.10">
    <property type="entry name" value="Ribonuclease H-like superfamily/Ribonuclease H"/>
    <property type="match status" value="1"/>
</dbReference>
<accession>A0ABQ5BS30</accession>
<gene>
    <name evidence="2" type="ORF">Tco_0876382</name>
</gene>
<dbReference type="InterPro" id="IPR001584">
    <property type="entry name" value="Integrase_cat-core"/>
</dbReference>
<reference evidence="2" key="1">
    <citation type="journal article" date="2022" name="Int. J. Mol. Sci.">
        <title>Draft Genome of Tanacetum Coccineum: Genomic Comparison of Closely Related Tanacetum-Family Plants.</title>
        <authorList>
            <person name="Yamashiro T."/>
            <person name="Shiraishi A."/>
            <person name="Nakayama K."/>
            <person name="Satake H."/>
        </authorList>
    </citation>
    <scope>NUCLEOTIDE SEQUENCE</scope>
</reference>
<evidence type="ECO:0000313" key="2">
    <source>
        <dbReference type="EMBL" id="GJT17676.1"/>
    </source>
</evidence>
<feature type="domain" description="Integrase catalytic" evidence="1">
    <location>
        <begin position="35"/>
        <end position="200"/>
    </location>
</feature>
<dbReference type="Proteomes" id="UP001151760">
    <property type="component" value="Unassembled WGS sequence"/>
</dbReference>
<dbReference type="EMBL" id="BQNB010013577">
    <property type="protein sequence ID" value="GJT17676.1"/>
    <property type="molecule type" value="Genomic_DNA"/>
</dbReference>
<sequence>MLLTRTERQGVLFSMLAGTSNELMDAVIATWSSNSSSQAVIQGLKDKTLVNSNSAMGGHSRRSKSDLSAYPGLFQPLPIPDKIWQDLSMDFIESLPMSQGKSALLVVTIVSDRDKIFMSLFWKSLFKMLQVKLKMSTAYHPQTNGQTEVVNKCLETYLRCMTRETPRDWVKWIPLAEYWYNTNSHSALNTTPYEVVYGQVPPLHIPYVAKDSPIKAVDKTLQAREQVVQLLKLNLKKTQDRMKSQADKKRSDRRFYVFALNIEITDREVKRLKRSRIPLVKVRWNSKRGPEFTWEREDQFRKKYPHLFTKTAPSSSAV</sequence>
<keyword evidence="2" id="KW-0695">RNA-directed DNA polymerase</keyword>
<evidence type="ECO:0000259" key="1">
    <source>
        <dbReference type="PROSITE" id="PS50994"/>
    </source>
</evidence>
<dbReference type="InterPro" id="IPR050951">
    <property type="entry name" value="Retrovirus_Pol_polyprotein"/>
</dbReference>
<proteinExistence type="predicted"/>
<evidence type="ECO:0000313" key="3">
    <source>
        <dbReference type="Proteomes" id="UP001151760"/>
    </source>
</evidence>
<keyword evidence="2" id="KW-0808">Transferase</keyword>
<name>A0ABQ5BS30_9ASTR</name>
<dbReference type="SUPFAM" id="SSF53098">
    <property type="entry name" value="Ribonuclease H-like"/>
    <property type="match status" value="1"/>
</dbReference>
<protein>
    <submittedName>
        <fullName evidence="2">Reverse transcriptase</fullName>
    </submittedName>
</protein>
<dbReference type="GO" id="GO:0003964">
    <property type="term" value="F:RNA-directed DNA polymerase activity"/>
    <property type="evidence" value="ECO:0007669"/>
    <property type="project" value="UniProtKB-KW"/>
</dbReference>
<reference evidence="2" key="2">
    <citation type="submission" date="2022-01" db="EMBL/GenBank/DDBJ databases">
        <authorList>
            <person name="Yamashiro T."/>
            <person name="Shiraishi A."/>
            <person name="Satake H."/>
            <person name="Nakayama K."/>
        </authorList>
    </citation>
    <scope>NUCLEOTIDE SEQUENCE</scope>
</reference>
<dbReference type="InterPro" id="IPR036397">
    <property type="entry name" value="RNaseH_sf"/>
</dbReference>
<dbReference type="PANTHER" id="PTHR37984">
    <property type="entry name" value="PROTEIN CBG26694"/>
    <property type="match status" value="1"/>
</dbReference>
<comment type="caution">
    <text evidence="2">The sequence shown here is derived from an EMBL/GenBank/DDBJ whole genome shotgun (WGS) entry which is preliminary data.</text>
</comment>
<keyword evidence="2" id="KW-0548">Nucleotidyltransferase</keyword>
<keyword evidence="3" id="KW-1185">Reference proteome</keyword>
<dbReference type="PROSITE" id="PS50994">
    <property type="entry name" value="INTEGRASE"/>
    <property type="match status" value="1"/>
</dbReference>
<dbReference type="PANTHER" id="PTHR37984:SF5">
    <property type="entry name" value="PROTEIN NYNRIN-LIKE"/>
    <property type="match status" value="1"/>
</dbReference>
<dbReference type="InterPro" id="IPR012337">
    <property type="entry name" value="RNaseH-like_sf"/>
</dbReference>